<organism evidence="1">
    <name type="scientific">uncultured marine phage</name>
    <dbReference type="NCBI Taxonomy" id="707152"/>
    <lineage>
        <taxon>Viruses</taxon>
        <taxon>environmental samples</taxon>
    </lineage>
</organism>
<sequence length="122" mass="14591">MYLSNKELYYEIIVSKARGRLTRKTEKMLELLAKRTIKKMRYWNADDRFDCYQSGLLDMFDNWYNFNEEKSKNAFAYFTEIFKRGMAKGFNELYKKKGTTDEFQPQVFSLSSINDGQGMHNI</sequence>
<protein>
    <submittedName>
        <fullName evidence="1">Gp112</fullName>
    </submittedName>
</protein>
<gene>
    <name evidence="1" type="primary">112</name>
    <name evidence="1" type="ORF">SLAVMIC_00354</name>
</gene>
<name>A0A8D9CBE4_9VIRU</name>
<accession>A0A8D9CBE4</accession>
<proteinExistence type="predicted"/>
<evidence type="ECO:0000313" key="1">
    <source>
        <dbReference type="EMBL" id="CAG7580316.1"/>
    </source>
</evidence>
<dbReference type="EMBL" id="OU342829">
    <property type="protein sequence ID" value="CAG7580316.1"/>
    <property type="molecule type" value="Genomic_DNA"/>
</dbReference>
<reference evidence="1" key="1">
    <citation type="submission" date="2021-06" db="EMBL/GenBank/DDBJ databases">
        <authorList>
            <person name="Gannon L."/>
            <person name="Redgwell R T."/>
            <person name="Michniewski S."/>
            <person name="Harrison D C."/>
            <person name="Millard A."/>
        </authorList>
    </citation>
    <scope>NUCLEOTIDE SEQUENCE</scope>
</reference>